<dbReference type="AlphaFoldDB" id="A0A8D8KYW0"/>
<dbReference type="EMBL" id="HBUE01235726">
    <property type="protein sequence ID" value="CAG6547107.1"/>
    <property type="molecule type" value="Transcribed_RNA"/>
</dbReference>
<accession>A0A8D8KYW0</accession>
<dbReference type="EMBL" id="HBUE01342631">
    <property type="protein sequence ID" value="CAG6599289.1"/>
    <property type="molecule type" value="Transcribed_RNA"/>
</dbReference>
<protein>
    <submittedName>
        <fullName evidence="2">(northern house mosquito) hypothetical protein</fullName>
    </submittedName>
</protein>
<dbReference type="EMBL" id="HBUE01342633">
    <property type="protein sequence ID" value="CAG6599293.1"/>
    <property type="molecule type" value="Transcribed_RNA"/>
</dbReference>
<evidence type="ECO:0000313" key="2">
    <source>
        <dbReference type="EMBL" id="CAG6599291.1"/>
    </source>
</evidence>
<dbReference type="EMBL" id="HBUE01342632">
    <property type="protein sequence ID" value="CAG6599291.1"/>
    <property type="molecule type" value="Transcribed_RNA"/>
</dbReference>
<reference evidence="2" key="1">
    <citation type="submission" date="2021-05" db="EMBL/GenBank/DDBJ databases">
        <authorList>
            <person name="Alioto T."/>
            <person name="Alioto T."/>
            <person name="Gomez Garrido J."/>
        </authorList>
    </citation>
    <scope>NUCLEOTIDE SEQUENCE</scope>
</reference>
<feature type="region of interest" description="Disordered" evidence="1">
    <location>
        <begin position="1"/>
        <end position="46"/>
    </location>
</feature>
<proteinExistence type="predicted"/>
<organism evidence="2">
    <name type="scientific">Culex pipiens</name>
    <name type="common">House mosquito</name>
    <dbReference type="NCBI Taxonomy" id="7175"/>
    <lineage>
        <taxon>Eukaryota</taxon>
        <taxon>Metazoa</taxon>
        <taxon>Ecdysozoa</taxon>
        <taxon>Arthropoda</taxon>
        <taxon>Hexapoda</taxon>
        <taxon>Insecta</taxon>
        <taxon>Pterygota</taxon>
        <taxon>Neoptera</taxon>
        <taxon>Endopterygota</taxon>
        <taxon>Diptera</taxon>
        <taxon>Nematocera</taxon>
        <taxon>Culicoidea</taxon>
        <taxon>Culicidae</taxon>
        <taxon>Culicinae</taxon>
        <taxon>Culicini</taxon>
        <taxon>Culex</taxon>
        <taxon>Culex</taxon>
    </lineage>
</organism>
<dbReference type="EMBL" id="HBUE01235724">
    <property type="protein sequence ID" value="CAG6547103.1"/>
    <property type="molecule type" value="Transcribed_RNA"/>
</dbReference>
<evidence type="ECO:0000256" key="1">
    <source>
        <dbReference type="SAM" id="MobiDB-lite"/>
    </source>
</evidence>
<sequence>MTATTGIFNTQRARTCGSSEQVGKPTEMNRMPIQSSEPGTPRKPTRNQLLLRQLEEQRRQQLLKRAEEDEIRQRVAEELKIRNEQRLFQLKADLERARARIRSNPAKLQNETAELGAADIPRVGSKVVSQPQEANTKCQIQEPEIAPQVEAALCERVGKFGCSFARTEQADSASFCPADQMESTFFRRTIPSSVPESFLLRGMDAEELAYVLRFPPDPGPGTLYCTADTDKVIGRETTEQLSELVDLKLGRRELYVDKGNRMKILDGKVIDTLKNFQVKELLISYDHKLEAKANEDVFNLCWTSKKAGSLPR</sequence>
<name>A0A8D8KYW0_CULPI</name>
<feature type="compositionally biased region" description="Polar residues" evidence="1">
    <location>
        <begin position="1"/>
        <end position="21"/>
    </location>
</feature>
<dbReference type="EMBL" id="HBUE01235725">
    <property type="protein sequence ID" value="CAG6547105.1"/>
    <property type="molecule type" value="Transcribed_RNA"/>
</dbReference>